<organism evidence="1 2">
    <name type="scientific">Peronosclerospora sorghi</name>
    <dbReference type="NCBI Taxonomy" id="230839"/>
    <lineage>
        <taxon>Eukaryota</taxon>
        <taxon>Sar</taxon>
        <taxon>Stramenopiles</taxon>
        <taxon>Oomycota</taxon>
        <taxon>Peronosporomycetes</taxon>
        <taxon>Peronosporales</taxon>
        <taxon>Peronosporaceae</taxon>
        <taxon>Peronosclerospora</taxon>
    </lineage>
</organism>
<gene>
    <name evidence="1" type="ORF">PsorP6_015172</name>
</gene>
<proteinExistence type="predicted"/>
<dbReference type="Proteomes" id="UP001163321">
    <property type="component" value="Chromosome 7"/>
</dbReference>
<name>A0ACC0VRL7_9STRA</name>
<dbReference type="EMBL" id="CM047586">
    <property type="protein sequence ID" value="KAI9909127.1"/>
    <property type="molecule type" value="Genomic_DNA"/>
</dbReference>
<accession>A0ACC0VRL7</accession>
<sequence>MMANDQRWCRRNFAQIVDFCTGLVEKQRATQRKDARLPRDGSHVTRSTRQEEMVQNVAIVGIELGLVWATTLHYQNQVEDAVAILNALEQVAPCSSDVIQLKRQWQTMERLRQEGNQRFQDGKYQDAVRFYSEAVQLDPQHEDYCAIIYSNRSAAQMGLGRYHTAMLDCNEALRRKPTFARALLRRARCHVALNMYQEAVKDFDQYLRGEVQAEAAAAVRRERNEANAALARARQEAREREAAKRRAEQQQRQQQSAYRGHSSWSKCPSSNDGRRGTSRRASFVPPTTQCRTYYDVLGITTTATKEQIKKSYRKLALVYHPDKAKTSNHADLFKEMTAAYNVLSDDVARAKYDRTMRLNGVSSSRDHYV</sequence>
<protein>
    <submittedName>
        <fullName evidence="1">Uncharacterized protein</fullName>
    </submittedName>
</protein>
<keyword evidence="2" id="KW-1185">Reference proteome</keyword>
<evidence type="ECO:0000313" key="2">
    <source>
        <dbReference type="Proteomes" id="UP001163321"/>
    </source>
</evidence>
<comment type="caution">
    <text evidence="1">The sequence shown here is derived from an EMBL/GenBank/DDBJ whole genome shotgun (WGS) entry which is preliminary data.</text>
</comment>
<reference evidence="1 2" key="1">
    <citation type="journal article" date="2022" name="bioRxiv">
        <title>The genome of the oomycete Peronosclerospora sorghi, a cosmopolitan pathogen of maize and sorghum, is inflated with dispersed pseudogenes.</title>
        <authorList>
            <person name="Fletcher K."/>
            <person name="Martin F."/>
            <person name="Isakeit T."/>
            <person name="Cavanaugh K."/>
            <person name="Magill C."/>
            <person name="Michelmore R."/>
        </authorList>
    </citation>
    <scope>NUCLEOTIDE SEQUENCE [LARGE SCALE GENOMIC DNA]</scope>
    <source>
        <strain evidence="1">P6</strain>
    </source>
</reference>
<evidence type="ECO:0000313" key="1">
    <source>
        <dbReference type="EMBL" id="KAI9909127.1"/>
    </source>
</evidence>